<protein>
    <recommendedName>
        <fullName evidence="3">Bacteriocin</fullName>
    </recommendedName>
</protein>
<comment type="caution">
    <text evidence="1">The sequence shown here is derived from an EMBL/GenBank/DDBJ whole genome shotgun (WGS) entry which is preliminary data.</text>
</comment>
<accession>A0A317EIW3</accession>
<name>A0A317EIW3_9SPHI</name>
<evidence type="ECO:0008006" key="3">
    <source>
        <dbReference type="Google" id="ProtNLM"/>
    </source>
</evidence>
<proteinExistence type="predicted"/>
<evidence type="ECO:0000313" key="2">
    <source>
        <dbReference type="Proteomes" id="UP000245379"/>
    </source>
</evidence>
<keyword evidence="2" id="KW-1185">Reference proteome</keyword>
<dbReference type="EMBL" id="QGNZ01000004">
    <property type="protein sequence ID" value="PWS26504.1"/>
    <property type="molecule type" value="Genomic_DNA"/>
</dbReference>
<dbReference type="Proteomes" id="UP000245379">
    <property type="component" value="Unassembled WGS sequence"/>
</dbReference>
<dbReference type="RefSeq" id="WP_109927067.1">
    <property type="nucleotide sequence ID" value="NZ_QGNZ01000004.1"/>
</dbReference>
<gene>
    <name evidence="1" type="ORF">DHW03_17145</name>
</gene>
<reference evidence="1 2" key="1">
    <citation type="submission" date="2018-05" db="EMBL/GenBank/DDBJ databases">
        <title>Pedobacter paludis sp. nov., isolated from wetland soil.</title>
        <authorList>
            <person name="Zhang Y."/>
            <person name="Wang G."/>
        </authorList>
    </citation>
    <scope>NUCLEOTIDE SEQUENCE [LARGE SCALE GENOMIC DNA]</scope>
    <source>
        <strain evidence="1 2">KCTC22721</strain>
    </source>
</reference>
<organism evidence="1 2">
    <name type="scientific">Pedobacter yonginense</name>
    <dbReference type="NCBI Taxonomy" id="651869"/>
    <lineage>
        <taxon>Bacteria</taxon>
        <taxon>Pseudomonadati</taxon>
        <taxon>Bacteroidota</taxon>
        <taxon>Sphingobacteriia</taxon>
        <taxon>Sphingobacteriales</taxon>
        <taxon>Sphingobacteriaceae</taxon>
        <taxon>Pedobacter</taxon>
    </lineage>
</organism>
<sequence length="67" mass="7228">MKKAKFTNENVLSREQLKNVNGGKVPTEDACLAYVTNHSCPNTYATLNEAIAGCDQGCTGITLTYIC</sequence>
<dbReference type="AlphaFoldDB" id="A0A317EIW3"/>
<evidence type="ECO:0000313" key="1">
    <source>
        <dbReference type="EMBL" id="PWS26504.1"/>
    </source>
</evidence>